<dbReference type="Gene3D" id="3.10.180.10">
    <property type="entry name" value="2,3-Dihydroxybiphenyl 1,2-Dioxygenase, domain 1"/>
    <property type="match status" value="1"/>
</dbReference>
<evidence type="ECO:0000313" key="2">
    <source>
        <dbReference type="EMBL" id="QOV33583.1"/>
    </source>
</evidence>
<organism evidence="2 3">
    <name type="scientific">Streptomyces ferrugineus</name>
    <dbReference type="NCBI Taxonomy" id="1413221"/>
    <lineage>
        <taxon>Bacteria</taxon>
        <taxon>Bacillati</taxon>
        <taxon>Actinomycetota</taxon>
        <taxon>Actinomycetes</taxon>
        <taxon>Kitasatosporales</taxon>
        <taxon>Streptomycetaceae</taxon>
        <taxon>Streptomyces</taxon>
    </lineage>
</organism>
<dbReference type="KEGG" id="sfeu:IM697_25640"/>
<accession>A0A7M2SDU6</accession>
<dbReference type="InterPro" id="IPR041581">
    <property type="entry name" value="Glyoxalase_6"/>
</dbReference>
<protein>
    <recommendedName>
        <fullName evidence="1">Glyoxalase-like domain-containing protein</fullName>
    </recommendedName>
</protein>
<sequence length="83" mass="9397">MSSHHGHVLDPSLHYPAGLAWEGEQVMVDSADPEALGRWWAEVLGWVVVCDEPDEFERLHLDYRPHDRDAEVARLLALGARRG</sequence>
<dbReference type="SUPFAM" id="SSF54593">
    <property type="entry name" value="Glyoxalase/Bleomycin resistance protein/Dihydroxybiphenyl dioxygenase"/>
    <property type="match status" value="1"/>
</dbReference>
<proteinExistence type="predicted"/>
<gene>
    <name evidence="2" type="ORF">IM697_25640</name>
</gene>
<reference evidence="2 3" key="1">
    <citation type="submission" date="2020-10" db="EMBL/GenBank/DDBJ databases">
        <title>Streptomyces ferrugineus complate genome analysis.</title>
        <authorList>
            <person name="Anwar N."/>
        </authorList>
    </citation>
    <scope>NUCLEOTIDE SEQUENCE [LARGE SCALE GENOMIC DNA]</scope>
    <source>
        <strain evidence="2 3">CCTCC AA2014009</strain>
    </source>
</reference>
<keyword evidence="3" id="KW-1185">Reference proteome</keyword>
<dbReference type="Pfam" id="PF18029">
    <property type="entry name" value="Glyoxalase_6"/>
    <property type="match status" value="1"/>
</dbReference>
<feature type="domain" description="Glyoxalase-like" evidence="1">
    <location>
        <begin position="25"/>
        <end position="52"/>
    </location>
</feature>
<evidence type="ECO:0000313" key="3">
    <source>
        <dbReference type="Proteomes" id="UP000594205"/>
    </source>
</evidence>
<evidence type="ECO:0000259" key="1">
    <source>
        <dbReference type="Pfam" id="PF18029"/>
    </source>
</evidence>
<dbReference type="EMBL" id="CP063373">
    <property type="protein sequence ID" value="QOV33583.1"/>
    <property type="molecule type" value="Genomic_DNA"/>
</dbReference>
<dbReference type="InterPro" id="IPR029068">
    <property type="entry name" value="Glyas_Bleomycin-R_OHBP_Dase"/>
</dbReference>
<dbReference type="Proteomes" id="UP000594205">
    <property type="component" value="Chromosome"/>
</dbReference>
<dbReference type="AlphaFoldDB" id="A0A7M2SDU6"/>
<name>A0A7M2SDU6_9ACTN</name>